<feature type="domain" description="SH3b" evidence="2">
    <location>
        <begin position="10"/>
        <end position="60"/>
    </location>
</feature>
<evidence type="ECO:0000313" key="4">
    <source>
        <dbReference type="Proteomes" id="UP001652409"/>
    </source>
</evidence>
<dbReference type="InterPro" id="IPR009734">
    <property type="entry name" value="Myoviridae_GpU"/>
</dbReference>
<sequence length="240" mass="26584">MATYKVTARSGLRVRSKPNGTILTAMPYGTTVSGDGKKQGGWYHVKYKGRWGWSYGQYLKTVAEKKKTVASIAAKKKPAKKPKTKKANSKKKTDTKKKTDESKNRAKAKGTLGCWGTDLIFEVNSKKILTAKDIKVSQDSRWTKHNILQNVPRGEFSGPDTMGVTLTITLSAEHGVKPRSMVEKIRKANRSGQVEYLVIGGKIMGSNKMAITATSEAWNTIYNKGELVKAKIDVTFMEYS</sequence>
<dbReference type="RefSeq" id="WP_158421716.1">
    <property type="nucleotide sequence ID" value="NZ_JAOQJL010000018.1"/>
</dbReference>
<evidence type="ECO:0000259" key="2">
    <source>
        <dbReference type="Pfam" id="PF08239"/>
    </source>
</evidence>
<name>A0ABT2TU85_9FIRM</name>
<dbReference type="Pfam" id="PF08239">
    <property type="entry name" value="SH3_3"/>
    <property type="match status" value="1"/>
</dbReference>
<dbReference type="InterPro" id="IPR003646">
    <property type="entry name" value="SH3-like_bac-type"/>
</dbReference>
<gene>
    <name evidence="3" type="ORF">OCV61_10275</name>
</gene>
<feature type="compositionally biased region" description="Basic residues" evidence="1">
    <location>
        <begin position="74"/>
        <end position="95"/>
    </location>
</feature>
<protein>
    <submittedName>
        <fullName evidence="3">Phage tail protein</fullName>
    </submittedName>
</protein>
<dbReference type="Proteomes" id="UP001652409">
    <property type="component" value="Unassembled WGS sequence"/>
</dbReference>
<keyword evidence="4" id="KW-1185">Reference proteome</keyword>
<proteinExistence type="predicted"/>
<evidence type="ECO:0000313" key="3">
    <source>
        <dbReference type="EMBL" id="MCU6765793.1"/>
    </source>
</evidence>
<evidence type="ECO:0000256" key="1">
    <source>
        <dbReference type="SAM" id="MobiDB-lite"/>
    </source>
</evidence>
<organism evidence="3 4">
    <name type="scientific">Blautia ammoniilytica</name>
    <dbReference type="NCBI Taxonomy" id="2981782"/>
    <lineage>
        <taxon>Bacteria</taxon>
        <taxon>Bacillati</taxon>
        <taxon>Bacillota</taxon>
        <taxon>Clostridia</taxon>
        <taxon>Lachnospirales</taxon>
        <taxon>Lachnospiraceae</taxon>
        <taxon>Blautia</taxon>
    </lineage>
</organism>
<reference evidence="3 4" key="1">
    <citation type="journal article" date="2021" name="ISME Commun">
        <title>Automated analysis of genomic sequences facilitates high-throughput and comprehensive description of bacteria.</title>
        <authorList>
            <person name="Hitch T.C.A."/>
        </authorList>
    </citation>
    <scope>NUCLEOTIDE SEQUENCE [LARGE SCALE GENOMIC DNA]</scope>
    <source>
        <strain evidence="3 4">Sanger_23</strain>
    </source>
</reference>
<comment type="caution">
    <text evidence="3">The sequence shown here is derived from an EMBL/GenBank/DDBJ whole genome shotgun (WGS) entry which is preliminary data.</text>
</comment>
<dbReference type="Pfam" id="PF06995">
    <property type="entry name" value="Phage_P2_GpU"/>
    <property type="match status" value="1"/>
</dbReference>
<accession>A0ABT2TU85</accession>
<dbReference type="Gene3D" id="2.30.30.40">
    <property type="entry name" value="SH3 Domains"/>
    <property type="match status" value="1"/>
</dbReference>
<feature type="region of interest" description="Disordered" evidence="1">
    <location>
        <begin position="70"/>
        <end position="106"/>
    </location>
</feature>
<dbReference type="EMBL" id="JAOQJL010000018">
    <property type="protein sequence ID" value="MCU6765793.1"/>
    <property type="molecule type" value="Genomic_DNA"/>
</dbReference>